<feature type="coiled-coil region" evidence="1">
    <location>
        <begin position="272"/>
        <end position="332"/>
    </location>
</feature>
<sequence length="388" mass="45316">MRPHHLLLTTPLLAHSAVYQLQHHIPRRNTQCIYSDFKAGQTATFELFILDSPTDGRLSAGVQIEGPIASDKIGEPVLSPDGEETGERTSQRVQPEDTWDPNRYANKDLMTMGSLLQDAIGNWPRFLTKQGSDFQSRGIIHHFFHIDYTHSGEDEDAMRARAEITRQIQREEQDRRRRLIEERHNMDRRREVEEEEVYEQENAGRMSRVLPDHIAPYEWTKRIKSSGWYRLCVQADDDILVEMDIRNSAVFGGVNQETGHVWTFDDWEEWEEEQRINKLDELKEQAKKDEEARAVLEQLNKALSDQVKDYDLESTQRLMTEVNNLVSQMQQKQSSVHQRIKSHEGISKRNYQRIKKSGIVETLLYLLITGYQVYTVHNWLLSTNSLGR</sequence>
<evidence type="ECO:0008006" key="5">
    <source>
        <dbReference type="Google" id="ProtNLM"/>
    </source>
</evidence>
<gene>
    <name evidence="3" type="ORF">QTG54_013459</name>
</gene>
<keyword evidence="1" id="KW-0175">Coiled coil</keyword>
<dbReference type="AlphaFoldDB" id="A0AAD8XYG1"/>
<protein>
    <recommendedName>
        <fullName evidence="5">GOLD domain-containing protein</fullName>
    </recommendedName>
</protein>
<dbReference type="EMBL" id="JATAAI010000032">
    <property type="protein sequence ID" value="KAK1735753.1"/>
    <property type="molecule type" value="Genomic_DNA"/>
</dbReference>
<comment type="caution">
    <text evidence="3">The sequence shown here is derived from an EMBL/GenBank/DDBJ whole genome shotgun (WGS) entry which is preliminary data.</text>
</comment>
<accession>A0AAD8XYG1</accession>
<evidence type="ECO:0000256" key="2">
    <source>
        <dbReference type="SAM" id="MobiDB-lite"/>
    </source>
</evidence>
<reference evidence="3" key="1">
    <citation type="submission" date="2023-06" db="EMBL/GenBank/DDBJ databases">
        <title>Survivors Of The Sea: Transcriptome response of Skeletonema marinoi to long-term dormancy.</title>
        <authorList>
            <person name="Pinder M.I.M."/>
            <person name="Kourtchenko O."/>
            <person name="Robertson E.K."/>
            <person name="Larsson T."/>
            <person name="Maumus F."/>
            <person name="Osuna-Cruz C.M."/>
            <person name="Vancaester E."/>
            <person name="Stenow R."/>
            <person name="Vandepoele K."/>
            <person name="Ploug H."/>
            <person name="Bruchert V."/>
            <person name="Godhe A."/>
            <person name="Topel M."/>
        </authorList>
    </citation>
    <scope>NUCLEOTIDE SEQUENCE</scope>
    <source>
        <strain evidence="3">R05AC</strain>
    </source>
</reference>
<keyword evidence="4" id="KW-1185">Reference proteome</keyword>
<dbReference type="Proteomes" id="UP001224775">
    <property type="component" value="Unassembled WGS sequence"/>
</dbReference>
<evidence type="ECO:0000256" key="1">
    <source>
        <dbReference type="SAM" id="Coils"/>
    </source>
</evidence>
<evidence type="ECO:0000313" key="4">
    <source>
        <dbReference type="Proteomes" id="UP001224775"/>
    </source>
</evidence>
<name>A0AAD8XYG1_9STRA</name>
<evidence type="ECO:0000313" key="3">
    <source>
        <dbReference type="EMBL" id="KAK1735753.1"/>
    </source>
</evidence>
<proteinExistence type="predicted"/>
<organism evidence="3 4">
    <name type="scientific">Skeletonema marinoi</name>
    <dbReference type="NCBI Taxonomy" id="267567"/>
    <lineage>
        <taxon>Eukaryota</taxon>
        <taxon>Sar</taxon>
        <taxon>Stramenopiles</taxon>
        <taxon>Ochrophyta</taxon>
        <taxon>Bacillariophyta</taxon>
        <taxon>Coscinodiscophyceae</taxon>
        <taxon>Thalassiosirophycidae</taxon>
        <taxon>Thalassiosirales</taxon>
        <taxon>Skeletonemataceae</taxon>
        <taxon>Skeletonema</taxon>
        <taxon>Skeletonema marinoi-dohrnii complex</taxon>
    </lineage>
</organism>
<feature type="region of interest" description="Disordered" evidence="2">
    <location>
        <begin position="71"/>
        <end position="102"/>
    </location>
</feature>